<protein>
    <submittedName>
        <fullName evidence="1">DUF4920 domain-containing protein</fullName>
    </submittedName>
</protein>
<evidence type="ECO:0000313" key="2">
    <source>
        <dbReference type="Proteomes" id="UP000307657"/>
    </source>
</evidence>
<dbReference type="AlphaFoldDB" id="A0A4V5LQZ5"/>
<dbReference type="Pfam" id="PF16267">
    <property type="entry name" value="DUF4920"/>
    <property type="match status" value="1"/>
</dbReference>
<dbReference type="PROSITE" id="PS51257">
    <property type="entry name" value="PROKAR_LIPOPROTEIN"/>
    <property type="match status" value="1"/>
</dbReference>
<organism evidence="1 2">
    <name type="scientific">Pontimicrobium aquaticum</name>
    <dbReference type="NCBI Taxonomy" id="2565367"/>
    <lineage>
        <taxon>Bacteria</taxon>
        <taxon>Pseudomonadati</taxon>
        <taxon>Bacteroidota</taxon>
        <taxon>Flavobacteriia</taxon>
        <taxon>Flavobacteriales</taxon>
        <taxon>Flavobacteriaceae</taxon>
        <taxon>Pontimicrobium</taxon>
    </lineage>
</organism>
<dbReference type="OrthoDB" id="129527at2"/>
<dbReference type="EMBL" id="SUPL01000002">
    <property type="protein sequence ID" value="TJY37309.1"/>
    <property type="molecule type" value="Genomic_DNA"/>
</dbReference>
<dbReference type="InterPro" id="IPR032577">
    <property type="entry name" value="DUF4920"/>
</dbReference>
<evidence type="ECO:0000313" key="1">
    <source>
        <dbReference type="EMBL" id="TJY37309.1"/>
    </source>
</evidence>
<name>A0A4V5LQZ5_9FLAO</name>
<dbReference type="RefSeq" id="WP_136841648.1">
    <property type="nucleotide sequence ID" value="NZ_SUPL01000002.1"/>
</dbReference>
<dbReference type="Proteomes" id="UP000307657">
    <property type="component" value="Unassembled WGS sequence"/>
</dbReference>
<comment type="caution">
    <text evidence="1">The sequence shown here is derived from an EMBL/GenBank/DDBJ whole genome shotgun (WGS) entry which is preliminary data.</text>
</comment>
<sequence length="170" mass="18978">MKKYFALLLMISLVFSCKNEKSSETMTATETETETEDIAYASFGDEIKADDAISAQQMAEKYKTLKVGDTIQTKVSASINEVCSKKGCWMKLDLGNDDEIMVRFKDYGFFMPLNAEGDVVINGKAYVTETSVEELRHYAEDAGKSKEEVEAITEPEVTYAFEADGVLLKQ</sequence>
<accession>A0A4V5LQZ5</accession>
<keyword evidence="2" id="KW-1185">Reference proteome</keyword>
<proteinExistence type="predicted"/>
<gene>
    <name evidence="1" type="ORF">E5167_05005</name>
</gene>
<reference evidence="1 2" key="1">
    <citation type="submission" date="2019-04" db="EMBL/GenBank/DDBJ databases">
        <title>Lacinutrix sp. nov., isolated from marine water.</title>
        <authorList>
            <person name="Kim W."/>
        </authorList>
    </citation>
    <scope>NUCLEOTIDE SEQUENCE [LARGE SCALE GENOMIC DNA]</scope>
    <source>
        <strain evidence="1 2">CAU 1491</strain>
    </source>
</reference>